<dbReference type="OrthoDB" id="202825at2759"/>
<accession>A0A1R2B7R7</accession>
<feature type="region of interest" description="Disordered" evidence="5">
    <location>
        <begin position="241"/>
        <end position="275"/>
    </location>
</feature>
<evidence type="ECO:0000313" key="8">
    <source>
        <dbReference type="Proteomes" id="UP000187209"/>
    </source>
</evidence>
<dbReference type="AlphaFoldDB" id="A0A1R2B7R7"/>
<evidence type="ECO:0000256" key="2">
    <source>
        <dbReference type="ARBA" id="ARBA00022670"/>
    </source>
</evidence>
<keyword evidence="2" id="KW-0645">Protease</keyword>
<feature type="domain" description="NlpC/P60" evidence="6">
    <location>
        <begin position="52"/>
        <end position="204"/>
    </location>
</feature>
<name>A0A1R2B7R7_9CILI</name>
<protein>
    <recommendedName>
        <fullName evidence="6">NlpC/P60 domain-containing protein</fullName>
    </recommendedName>
</protein>
<dbReference type="SUPFAM" id="SSF54001">
    <property type="entry name" value="Cysteine proteinases"/>
    <property type="match status" value="1"/>
</dbReference>
<evidence type="ECO:0000259" key="6">
    <source>
        <dbReference type="PROSITE" id="PS51935"/>
    </source>
</evidence>
<keyword evidence="4" id="KW-0788">Thiol protease</keyword>
<gene>
    <name evidence="7" type="ORF">SteCoe_28654</name>
</gene>
<evidence type="ECO:0000256" key="5">
    <source>
        <dbReference type="SAM" id="MobiDB-lite"/>
    </source>
</evidence>
<comment type="caution">
    <text evidence="7">The sequence shown here is derived from an EMBL/GenBank/DDBJ whole genome shotgun (WGS) entry which is preliminary data.</text>
</comment>
<dbReference type="InterPro" id="IPR000064">
    <property type="entry name" value="NLP_P60_dom"/>
</dbReference>
<evidence type="ECO:0000256" key="3">
    <source>
        <dbReference type="ARBA" id="ARBA00022801"/>
    </source>
</evidence>
<dbReference type="Proteomes" id="UP000187209">
    <property type="component" value="Unassembled WGS sequence"/>
</dbReference>
<dbReference type="EMBL" id="MPUH01000871">
    <property type="protein sequence ID" value="OMJ72817.1"/>
    <property type="molecule type" value="Genomic_DNA"/>
</dbReference>
<keyword evidence="8" id="KW-1185">Reference proteome</keyword>
<evidence type="ECO:0000313" key="7">
    <source>
        <dbReference type="EMBL" id="OMJ72817.1"/>
    </source>
</evidence>
<organism evidence="7 8">
    <name type="scientific">Stentor coeruleus</name>
    <dbReference type="NCBI Taxonomy" id="5963"/>
    <lineage>
        <taxon>Eukaryota</taxon>
        <taxon>Sar</taxon>
        <taxon>Alveolata</taxon>
        <taxon>Ciliophora</taxon>
        <taxon>Postciliodesmatophora</taxon>
        <taxon>Heterotrichea</taxon>
        <taxon>Heterotrichida</taxon>
        <taxon>Stentoridae</taxon>
        <taxon>Stentor</taxon>
    </lineage>
</organism>
<dbReference type="PROSITE" id="PS51935">
    <property type="entry name" value="NLPC_P60"/>
    <property type="match status" value="1"/>
</dbReference>
<dbReference type="GO" id="GO:0006508">
    <property type="term" value="P:proteolysis"/>
    <property type="evidence" value="ECO:0007669"/>
    <property type="project" value="UniProtKB-KW"/>
</dbReference>
<proteinExistence type="inferred from homology"/>
<dbReference type="PANTHER" id="PTHR47664:SF1">
    <property type="entry name" value="CHROMOSOME UNDETERMINED SCAFFOLD_14, WHOLE GENOME SHOTGUN SEQUENCE"/>
    <property type="match status" value="1"/>
</dbReference>
<sequence>MEQQEDFFAPPPKSSLQSSFLNFLQVRKRQIKDKNVKCIVQEEIRQSDKYKESLRQKFLDKAKSYIGVPYAKRYHEPGTKAYESALFLDCCALVRQAMDDLKDDFGFRIGRWNQAYQYDVLGEEIPFENMRPGDLIFYSATYYDTKKRRQIHDMVHVEIFIGGETGEQSLGARWFKGFAQIFDSYKFVSTNYYDIKFHYKSIDLWLQGICKSQCNDHLWGDDRKYNWLTYNSIFAEENENDVEISTETNDTTPGKEKKEDVNEVQEISELSIDGF</sequence>
<dbReference type="Gene3D" id="3.90.1720.10">
    <property type="entry name" value="endopeptidase domain like (from Nostoc punctiforme)"/>
    <property type="match status" value="1"/>
</dbReference>
<dbReference type="PANTHER" id="PTHR47664">
    <property type="entry name" value="NLPC_P60 DOMAIN-CONTAINING PROTEIN"/>
    <property type="match status" value="1"/>
</dbReference>
<reference evidence="7 8" key="1">
    <citation type="submission" date="2016-11" db="EMBL/GenBank/DDBJ databases">
        <title>The macronuclear genome of Stentor coeruleus: a giant cell with tiny introns.</title>
        <authorList>
            <person name="Slabodnick M."/>
            <person name="Ruby J.G."/>
            <person name="Reiff S.B."/>
            <person name="Swart E.C."/>
            <person name="Gosai S."/>
            <person name="Prabakaran S."/>
            <person name="Witkowska E."/>
            <person name="Larue G.E."/>
            <person name="Fisher S."/>
            <person name="Freeman R.M."/>
            <person name="Gunawardena J."/>
            <person name="Chu W."/>
            <person name="Stover N.A."/>
            <person name="Gregory B.D."/>
            <person name="Nowacki M."/>
            <person name="Derisi J."/>
            <person name="Roy S.W."/>
            <person name="Marshall W.F."/>
            <person name="Sood P."/>
        </authorList>
    </citation>
    <scope>NUCLEOTIDE SEQUENCE [LARGE SCALE GENOMIC DNA]</scope>
    <source>
        <strain evidence="7">WM001</strain>
    </source>
</reference>
<comment type="similarity">
    <text evidence="1">Belongs to the peptidase C40 family.</text>
</comment>
<dbReference type="InterPro" id="IPR038765">
    <property type="entry name" value="Papain-like_cys_pep_sf"/>
</dbReference>
<evidence type="ECO:0000256" key="1">
    <source>
        <dbReference type="ARBA" id="ARBA00007074"/>
    </source>
</evidence>
<evidence type="ECO:0000256" key="4">
    <source>
        <dbReference type="ARBA" id="ARBA00022807"/>
    </source>
</evidence>
<keyword evidence="3" id="KW-0378">Hydrolase</keyword>
<dbReference type="GO" id="GO:0008234">
    <property type="term" value="F:cysteine-type peptidase activity"/>
    <property type="evidence" value="ECO:0007669"/>
    <property type="project" value="UniProtKB-KW"/>
</dbReference>